<evidence type="ECO:0000256" key="8">
    <source>
        <dbReference type="ARBA" id="ARBA00023276"/>
    </source>
</evidence>
<feature type="propeptide" id="PRO_5011123807" evidence="9">
    <location>
        <begin position="1"/>
        <end position="9"/>
    </location>
</feature>
<keyword evidence="11" id="KW-0934">Plastid</keyword>
<dbReference type="GO" id="GO:0015979">
    <property type="term" value="P:photosynthesis"/>
    <property type="evidence" value="ECO:0007669"/>
    <property type="project" value="UniProtKB-UniRule"/>
</dbReference>
<keyword evidence="2 9" id="KW-0674">Reaction center</keyword>
<dbReference type="NCBIfam" id="NF002715">
    <property type="entry name" value="PRK02553.1"/>
    <property type="match status" value="1"/>
</dbReference>
<evidence type="ECO:0000256" key="10">
    <source>
        <dbReference type="SAM" id="Phobius"/>
    </source>
</evidence>
<dbReference type="RefSeq" id="YP_009391479.1">
    <property type="nucleotide sequence ID" value="NC_035258.1"/>
</dbReference>
<evidence type="ECO:0000256" key="5">
    <source>
        <dbReference type="ARBA" id="ARBA00022989"/>
    </source>
</evidence>
<keyword evidence="3 9" id="KW-0602">Photosynthesis</keyword>
<dbReference type="PANTHER" id="PTHR35325">
    <property type="match status" value="1"/>
</dbReference>
<dbReference type="Pfam" id="PF02533">
    <property type="entry name" value="PsbK"/>
    <property type="match status" value="1"/>
</dbReference>
<evidence type="ECO:0000256" key="1">
    <source>
        <dbReference type="ARBA" id="ARBA00004167"/>
    </source>
</evidence>
<dbReference type="InterPro" id="IPR003687">
    <property type="entry name" value="PSII_PsbK"/>
</dbReference>
<keyword evidence="8 9" id="KW-0604">Photosystem II</keyword>
<accession>A0A1Z1M1H8</accession>
<reference evidence="11" key="1">
    <citation type="journal article" date="2017" name="J. Phycol.">
        <title>Analysis of chloroplast genomes and a supermatrix inform reclassification of the Rhodomelaceae (Rhodophyta).</title>
        <authorList>
            <person name="Diaz-Tapia P."/>
            <person name="Maggs C.A."/>
            <person name="West J.A."/>
            <person name="Verbruggen H."/>
        </authorList>
    </citation>
    <scope>NUCLEOTIDE SEQUENCE</scope>
    <source>
        <strain evidence="11">HV1445</strain>
    </source>
</reference>
<sequence>MFISNILLTKLPDAYLLFRPLVDILPIIPVFFLLLAFVWQAAIGFR</sequence>
<feature type="transmembrane region" description="Helical" evidence="10">
    <location>
        <begin position="24"/>
        <end position="45"/>
    </location>
</feature>
<comment type="similarity">
    <text evidence="9">Belongs to the PsbK family.</text>
</comment>
<geneLocation type="chloroplast" evidence="11"/>
<keyword evidence="5 9" id="KW-1133">Transmembrane helix</keyword>
<name>A0A1Z1M1H8_9FLOR</name>
<keyword evidence="6 9" id="KW-0793">Thylakoid</keyword>
<gene>
    <name evidence="9 11" type="primary">psbK</name>
</gene>
<dbReference type="PANTHER" id="PTHR35325:SF1">
    <property type="entry name" value="PHOTOSYSTEM II REACTION CENTER PROTEIN K"/>
    <property type="match status" value="1"/>
</dbReference>
<evidence type="ECO:0000256" key="9">
    <source>
        <dbReference type="HAMAP-Rule" id="MF_00441"/>
    </source>
</evidence>
<dbReference type="GeneID" id="33353088"/>
<feature type="chain" id="PRO_5023502185" description="Photosystem II reaction center protein K" evidence="9">
    <location>
        <begin position="10"/>
        <end position="46"/>
    </location>
</feature>
<comment type="function">
    <text evidence="9">One of the components of the core complex of photosystem II (PSII). PSII is a light-driven water:plastoquinone oxidoreductase that uses light energy to abstract electrons from H(2)O, generating O(2) and a proton gradient subsequently used for ATP formation. It consists of a core antenna complex that captures photons, and an electron transfer chain that converts photonic excitation into a charge separation.</text>
</comment>
<dbReference type="EMBL" id="MF101409">
    <property type="protein sequence ID" value="ARW59623.1"/>
    <property type="molecule type" value="Genomic_DNA"/>
</dbReference>
<proteinExistence type="inferred from homology"/>
<dbReference type="HAMAP" id="MF_00441">
    <property type="entry name" value="PSII_PsbK"/>
    <property type="match status" value="1"/>
</dbReference>
<evidence type="ECO:0000256" key="2">
    <source>
        <dbReference type="ARBA" id="ARBA00022469"/>
    </source>
</evidence>
<comment type="subcellular location">
    <subcellularLocation>
        <location evidence="1">Membrane</location>
        <topology evidence="1">Single-pass membrane protein</topology>
    </subcellularLocation>
    <subcellularLocation>
        <location evidence="9">Plastid</location>
        <location evidence="9">Chloroplast thylakoid membrane</location>
        <topology evidence="9">Single-pass membrane protein</topology>
    </subcellularLocation>
</comment>
<comment type="subunit">
    <text evidence="9">PSII is composed of 1 copy each of membrane proteins PsbA, PsbB, PsbC, PsbD, PsbE, PsbF, PsbH, PsbI, PsbJ, PsbK, PsbL, PsbM, PsbT, PsbX, PsbY, PsbZ, Psb30/Ycf12, at least 3 peripheral proteins of the oxygen-evolving complex and a large number of cofactors. It forms dimeric complexes.</text>
</comment>
<evidence type="ECO:0000313" key="11">
    <source>
        <dbReference type="EMBL" id="ARW59623.1"/>
    </source>
</evidence>
<keyword evidence="4 9" id="KW-0812">Transmembrane</keyword>
<dbReference type="InterPro" id="IPR037270">
    <property type="entry name" value="PSII_PsbK_sf"/>
</dbReference>
<keyword evidence="11" id="KW-0150">Chloroplast</keyword>
<dbReference type="AlphaFoldDB" id="A0A1Z1M1H8"/>
<dbReference type="GO" id="GO:0009539">
    <property type="term" value="C:photosystem II reaction center"/>
    <property type="evidence" value="ECO:0007669"/>
    <property type="project" value="InterPro"/>
</dbReference>
<evidence type="ECO:0000256" key="3">
    <source>
        <dbReference type="ARBA" id="ARBA00022531"/>
    </source>
</evidence>
<evidence type="ECO:0000256" key="7">
    <source>
        <dbReference type="ARBA" id="ARBA00023136"/>
    </source>
</evidence>
<evidence type="ECO:0000256" key="4">
    <source>
        <dbReference type="ARBA" id="ARBA00022692"/>
    </source>
</evidence>
<evidence type="ECO:0000256" key="6">
    <source>
        <dbReference type="ARBA" id="ARBA00023078"/>
    </source>
</evidence>
<protein>
    <recommendedName>
        <fullName evidence="9">Photosystem II reaction center protein K</fullName>
        <shortName evidence="9">PSII-K</shortName>
    </recommendedName>
</protein>
<dbReference type="SUPFAM" id="SSF161037">
    <property type="entry name" value="Photosystem II reaction center protein K, PsbK"/>
    <property type="match status" value="1"/>
</dbReference>
<keyword evidence="7 9" id="KW-0472">Membrane</keyword>
<organism evidence="11">
    <name type="scientific">Platysiphonia delicata</name>
    <dbReference type="NCBI Taxonomy" id="2006979"/>
    <lineage>
        <taxon>Eukaryota</taxon>
        <taxon>Rhodophyta</taxon>
        <taxon>Florideophyceae</taxon>
        <taxon>Rhodymeniophycidae</taxon>
        <taxon>Ceramiales</taxon>
        <taxon>Delesseriaceae</taxon>
        <taxon>Platysiphonia</taxon>
    </lineage>
</organism>
<dbReference type="GO" id="GO:0009535">
    <property type="term" value="C:chloroplast thylakoid membrane"/>
    <property type="evidence" value="ECO:0007669"/>
    <property type="project" value="UniProtKB-SubCell"/>
</dbReference>